<dbReference type="EMBL" id="FNBA01000003">
    <property type="protein sequence ID" value="SDE86734.1"/>
    <property type="molecule type" value="Genomic_DNA"/>
</dbReference>
<gene>
    <name evidence="1" type="ORF">SAMN05421855_10398</name>
</gene>
<dbReference type="AlphaFoldDB" id="A0A1G7GF27"/>
<dbReference type="STRING" id="227084.SAMN05421855_10398"/>
<name>A0A1G7GF27_9FLAO</name>
<sequence>MQVYFSVSVHLNYFIKVKNSTFEYLNFNII</sequence>
<keyword evidence="2" id="KW-1185">Reference proteome</keyword>
<accession>A0A1G7GF27</accession>
<organism evidence="1 2">
    <name type="scientific">Ulvibacter litoralis</name>
    <dbReference type="NCBI Taxonomy" id="227084"/>
    <lineage>
        <taxon>Bacteria</taxon>
        <taxon>Pseudomonadati</taxon>
        <taxon>Bacteroidota</taxon>
        <taxon>Flavobacteriia</taxon>
        <taxon>Flavobacteriales</taxon>
        <taxon>Flavobacteriaceae</taxon>
        <taxon>Ulvibacter</taxon>
    </lineage>
</organism>
<evidence type="ECO:0000313" key="1">
    <source>
        <dbReference type="EMBL" id="SDE86734.1"/>
    </source>
</evidence>
<proteinExistence type="predicted"/>
<evidence type="ECO:0000313" key="2">
    <source>
        <dbReference type="Proteomes" id="UP000199321"/>
    </source>
</evidence>
<reference evidence="1 2" key="1">
    <citation type="submission" date="2016-10" db="EMBL/GenBank/DDBJ databases">
        <authorList>
            <person name="de Groot N.N."/>
        </authorList>
    </citation>
    <scope>NUCLEOTIDE SEQUENCE [LARGE SCALE GENOMIC DNA]</scope>
    <source>
        <strain evidence="1 2">DSM 16195</strain>
    </source>
</reference>
<dbReference type="Proteomes" id="UP000199321">
    <property type="component" value="Unassembled WGS sequence"/>
</dbReference>
<protein>
    <submittedName>
        <fullName evidence="1">Uncharacterized protein</fullName>
    </submittedName>
</protein>